<keyword evidence="4" id="KW-1185">Reference proteome</keyword>
<feature type="compositionally biased region" description="Polar residues" evidence="1">
    <location>
        <begin position="133"/>
        <end position="145"/>
    </location>
</feature>
<dbReference type="Proteomes" id="UP001281656">
    <property type="component" value="Unassembled WGS sequence"/>
</dbReference>
<proteinExistence type="predicted"/>
<dbReference type="PANTHER" id="PTHR38463:SF1">
    <property type="entry name" value="STRESS RESPONSE PROTEIN YSNF"/>
    <property type="match status" value="1"/>
</dbReference>
<feature type="domain" description="DUF2382" evidence="2">
    <location>
        <begin position="25"/>
        <end position="133"/>
    </location>
</feature>
<comment type="caution">
    <text evidence="3">The sequence shown here is derived from an EMBL/GenBank/DDBJ whole genome shotgun (WGS) entry which is preliminary data.</text>
</comment>
<dbReference type="Pfam" id="PF09557">
    <property type="entry name" value="DUF2382"/>
    <property type="match status" value="1"/>
</dbReference>
<evidence type="ECO:0000259" key="2">
    <source>
        <dbReference type="Pfam" id="PF09557"/>
    </source>
</evidence>
<dbReference type="EMBL" id="JARUJP010000005">
    <property type="protein sequence ID" value="MDW8800781.1"/>
    <property type="molecule type" value="Genomic_DNA"/>
</dbReference>
<gene>
    <name evidence="3" type="ORF">P8V03_06400</name>
</gene>
<feature type="compositionally biased region" description="Basic and acidic residues" evidence="1">
    <location>
        <begin position="12"/>
        <end position="22"/>
    </location>
</feature>
<name>A0ABU4JS42_9CLOT</name>
<reference evidence="3 4" key="1">
    <citation type="submission" date="2023-04" db="EMBL/GenBank/DDBJ databases">
        <title>Clostridium tannerae sp. nov., isolated from the fecal material of an alpaca.</title>
        <authorList>
            <person name="Miller S."/>
            <person name="Hendry M."/>
            <person name="King J."/>
            <person name="Sankaranarayanan K."/>
            <person name="Lawson P.A."/>
        </authorList>
    </citation>
    <scope>NUCLEOTIDE SEQUENCE [LARGE SCALE GENOMIC DNA]</scope>
    <source>
        <strain evidence="3 4">A1-XYC3</strain>
    </source>
</reference>
<accession>A0ABU4JS42</accession>
<evidence type="ECO:0000256" key="1">
    <source>
        <dbReference type="SAM" id="MobiDB-lite"/>
    </source>
</evidence>
<organism evidence="3 4">
    <name type="scientific">Clostridium tanneri</name>
    <dbReference type="NCBI Taxonomy" id="3037988"/>
    <lineage>
        <taxon>Bacteria</taxon>
        <taxon>Bacillati</taxon>
        <taxon>Bacillota</taxon>
        <taxon>Clostridia</taxon>
        <taxon>Eubacteriales</taxon>
        <taxon>Clostridiaceae</taxon>
        <taxon>Clostridium</taxon>
    </lineage>
</organism>
<feature type="region of interest" description="Disordered" evidence="1">
    <location>
        <begin position="120"/>
        <end position="153"/>
    </location>
</feature>
<dbReference type="InterPro" id="IPR019060">
    <property type="entry name" value="DUF2382"/>
</dbReference>
<sequence>MGIFDGMFGNNDDTKKESNEDNAKLRLRKEELDITKNRVQKGEVELSKEIVEEQKSVDVPVTREEVVIERTNLNNEVSDSPITDEETIRIPVSEEKVDVNKRTVVTGEVSAHKHVIEDTEHIDETLKREEARVNTTGDANVVDNGTDNKTDMQ</sequence>
<feature type="compositionally biased region" description="Basic and acidic residues" evidence="1">
    <location>
        <begin position="120"/>
        <end position="132"/>
    </location>
</feature>
<dbReference type="InterPro" id="IPR052967">
    <property type="entry name" value="Stress_Response_Assoc"/>
</dbReference>
<evidence type="ECO:0000313" key="3">
    <source>
        <dbReference type="EMBL" id="MDW8800781.1"/>
    </source>
</evidence>
<feature type="region of interest" description="Disordered" evidence="1">
    <location>
        <begin position="1"/>
        <end position="22"/>
    </location>
</feature>
<protein>
    <submittedName>
        <fullName evidence="3">YsnF/AvaK domain-containing protein</fullName>
    </submittedName>
</protein>
<evidence type="ECO:0000313" key="4">
    <source>
        <dbReference type="Proteomes" id="UP001281656"/>
    </source>
</evidence>
<dbReference type="PANTHER" id="PTHR38463">
    <property type="entry name" value="STRESS RESPONSE PROTEIN YSNF"/>
    <property type="match status" value="1"/>
</dbReference>
<dbReference type="NCBIfam" id="TIGR02271">
    <property type="entry name" value="YsnF/AvaK domain"/>
    <property type="match status" value="1"/>
</dbReference>
<dbReference type="RefSeq" id="WP_318797349.1">
    <property type="nucleotide sequence ID" value="NZ_JARUJP010000005.1"/>
</dbReference>